<evidence type="ECO:0000256" key="3">
    <source>
        <dbReference type="ARBA" id="ARBA00022989"/>
    </source>
</evidence>
<feature type="transmembrane region" description="Helical" evidence="5">
    <location>
        <begin position="310"/>
        <end position="330"/>
    </location>
</feature>
<feature type="transmembrane region" description="Helical" evidence="5">
    <location>
        <begin position="85"/>
        <end position="103"/>
    </location>
</feature>
<feature type="transmembrane region" description="Helical" evidence="5">
    <location>
        <begin position="239"/>
        <end position="265"/>
    </location>
</feature>
<accession>A0A3A9JVD8</accession>
<dbReference type="Pfam" id="PF07690">
    <property type="entry name" value="MFS_1"/>
    <property type="match status" value="1"/>
</dbReference>
<dbReference type="EMBL" id="RAQU01000113">
    <property type="protein sequence ID" value="RKK02979.1"/>
    <property type="molecule type" value="Genomic_DNA"/>
</dbReference>
<protein>
    <submittedName>
        <fullName evidence="7">MFS transporter</fullName>
    </submittedName>
</protein>
<dbReference type="InterPro" id="IPR020846">
    <property type="entry name" value="MFS_dom"/>
</dbReference>
<dbReference type="PROSITE" id="PS50850">
    <property type="entry name" value="MFS"/>
    <property type="match status" value="1"/>
</dbReference>
<feature type="transmembrane region" description="Helical" evidence="5">
    <location>
        <begin position="336"/>
        <end position="360"/>
    </location>
</feature>
<evidence type="ECO:0000256" key="5">
    <source>
        <dbReference type="SAM" id="Phobius"/>
    </source>
</evidence>
<dbReference type="AlphaFoldDB" id="A0A3A9JVD8"/>
<dbReference type="FunCoup" id="A0A3A9JVD8">
    <property type="interactions" value="361"/>
</dbReference>
<dbReference type="SUPFAM" id="SSF103473">
    <property type="entry name" value="MFS general substrate transporter"/>
    <property type="match status" value="1"/>
</dbReference>
<dbReference type="InParanoid" id="A0A3A9JVD8"/>
<dbReference type="Gene3D" id="1.20.1250.20">
    <property type="entry name" value="MFS general substrate transporter like domains"/>
    <property type="match status" value="1"/>
</dbReference>
<dbReference type="GO" id="GO:0005886">
    <property type="term" value="C:plasma membrane"/>
    <property type="evidence" value="ECO:0007669"/>
    <property type="project" value="TreeGrafter"/>
</dbReference>
<evidence type="ECO:0000256" key="1">
    <source>
        <dbReference type="ARBA" id="ARBA00004141"/>
    </source>
</evidence>
<dbReference type="OrthoDB" id="9771737at2"/>
<feature type="transmembrane region" description="Helical" evidence="5">
    <location>
        <begin position="115"/>
        <end position="133"/>
    </location>
</feature>
<dbReference type="GO" id="GO:0022857">
    <property type="term" value="F:transmembrane transporter activity"/>
    <property type="evidence" value="ECO:0007669"/>
    <property type="project" value="InterPro"/>
</dbReference>
<feature type="transmembrane region" description="Helical" evidence="5">
    <location>
        <begin position="25"/>
        <end position="45"/>
    </location>
</feature>
<feature type="transmembrane region" description="Helical" evidence="5">
    <location>
        <begin position="406"/>
        <end position="424"/>
    </location>
</feature>
<evidence type="ECO:0000313" key="10">
    <source>
        <dbReference type="Proteomes" id="UP000278036"/>
    </source>
</evidence>
<feature type="transmembrane region" description="Helical" evidence="5">
    <location>
        <begin position="207"/>
        <end position="227"/>
    </location>
</feature>
<proteinExistence type="predicted"/>
<evidence type="ECO:0000259" key="6">
    <source>
        <dbReference type="PROSITE" id="PS50850"/>
    </source>
</evidence>
<dbReference type="Proteomes" id="UP000278036">
    <property type="component" value="Unassembled WGS sequence"/>
</dbReference>
<feature type="transmembrane region" description="Helical" evidence="5">
    <location>
        <begin position="57"/>
        <end position="79"/>
    </location>
</feature>
<dbReference type="Proteomes" id="UP000274097">
    <property type="component" value="Unassembled WGS sequence"/>
</dbReference>
<evidence type="ECO:0000313" key="7">
    <source>
        <dbReference type="EMBL" id="RKK02979.1"/>
    </source>
</evidence>
<feature type="transmembrane region" description="Helical" evidence="5">
    <location>
        <begin position="145"/>
        <end position="165"/>
    </location>
</feature>
<dbReference type="PANTHER" id="PTHR23501:SF1">
    <property type="entry name" value="TRANSPORT PROTEIN HSRA-RELATED"/>
    <property type="match status" value="1"/>
</dbReference>
<dbReference type="InterPro" id="IPR011701">
    <property type="entry name" value="MFS"/>
</dbReference>
<dbReference type="PANTHER" id="PTHR23501">
    <property type="entry name" value="MAJOR FACILITATOR SUPERFAMILY"/>
    <property type="match status" value="1"/>
</dbReference>
<reference evidence="7 10" key="1">
    <citation type="submission" date="2018-09" db="EMBL/GenBank/DDBJ databases">
        <title>Roseomonas sp. nov., isolated from feces of Tibetan antelopes in the Qinghai-Tibet plateau, China.</title>
        <authorList>
            <person name="Tian Z."/>
        </authorList>
    </citation>
    <scope>NUCLEOTIDE SEQUENCE [LARGE SCALE GENOMIC DNA]</scope>
    <source>
        <strain evidence="8 9">Z23</strain>
        <strain evidence="7 10">Z24</strain>
    </source>
</reference>
<evidence type="ECO:0000256" key="4">
    <source>
        <dbReference type="ARBA" id="ARBA00023136"/>
    </source>
</evidence>
<comment type="subcellular location">
    <subcellularLocation>
        <location evidence="1">Membrane</location>
        <topology evidence="1">Multi-pass membrane protein</topology>
    </subcellularLocation>
</comment>
<dbReference type="InterPro" id="IPR036259">
    <property type="entry name" value="MFS_trans_sf"/>
</dbReference>
<dbReference type="EMBL" id="RFLX01000002">
    <property type="protein sequence ID" value="RMI26726.1"/>
    <property type="molecule type" value="Genomic_DNA"/>
</dbReference>
<keyword evidence="3 5" id="KW-1133">Transmembrane helix</keyword>
<feature type="domain" description="Major facilitator superfamily (MFS) profile" evidence="6">
    <location>
        <begin position="1"/>
        <end position="437"/>
    </location>
</feature>
<organism evidence="7 10">
    <name type="scientific">Teichococcus wenyumeiae</name>
    <dbReference type="NCBI Taxonomy" id="2478470"/>
    <lineage>
        <taxon>Bacteria</taxon>
        <taxon>Pseudomonadati</taxon>
        <taxon>Pseudomonadota</taxon>
        <taxon>Alphaproteobacteria</taxon>
        <taxon>Acetobacterales</taxon>
        <taxon>Roseomonadaceae</taxon>
        <taxon>Roseomonas</taxon>
    </lineage>
</organism>
<keyword evidence="4 5" id="KW-0472">Membrane</keyword>
<name>A0A3A9JVD8_9PROT</name>
<feature type="transmembrane region" description="Helical" evidence="5">
    <location>
        <begin position="277"/>
        <end position="298"/>
    </location>
</feature>
<evidence type="ECO:0000313" key="9">
    <source>
        <dbReference type="Proteomes" id="UP000274097"/>
    </source>
</evidence>
<evidence type="ECO:0000313" key="8">
    <source>
        <dbReference type="EMBL" id="RMI26726.1"/>
    </source>
</evidence>
<keyword evidence="2 5" id="KW-0812">Transmembrane</keyword>
<comment type="caution">
    <text evidence="7">The sequence shown here is derived from an EMBL/GenBank/DDBJ whole genome shotgun (WGS) entry which is preliminary data.</text>
</comment>
<feature type="transmembrane region" description="Helical" evidence="5">
    <location>
        <begin position="177"/>
        <end position="195"/>
    </location>
</feature>
<dbReference type="Gene3D" id="1.20.1720.10">
    <property type="entry name" value="Multidrug resistance protein D"/>
    <property type="match status" value="1"/>
</dbReference>
<sequence length="447" mass="46796">MQNLDSTVVATALPAMARDLHEDPLVMGVAITSYLVALTVFIPLSGWMADRFGAKQVFMAAIATFTTASVFCGLSQGLAEMVASRVLQGLGGAMMVPVGRLLLLRRIKKDELLTVTTWLSMPALLGPVMGPPVGGLLTDLVSWRAVFWINVPVGMLGLLLVWRIIPPLPRIIPPPPDVPGLALVGGALAALMFAFETLGRGLVPNWVALGMLGLGVVLTTLAVRHCLRVRNPALDFSLFAIPAFSVTVIAGTVFRVGASMVPFLVPLSLQLGFGASAAQSGMISFATALGAFAMKPMAQTALRWVGFRNVLVWNAVIAGLMVMACAAFRPGWPIPVIFSVLLVGGLFRSLHFTTTNTLAYADVPQPKLSAATSFYGTAQQLPGAVGVALAAAALQVSVAVAGRPAVTMADFSVGFLLGGLLMLISGPMSMRLPPEAGEGVVAGRRRS</sequence>
<keyword evidence="9" id="KW-1185">Reference proteome</keyword>
<evidence type="ECO:0000256" key="2">
    <source>
        <dbReference type="ARBA" id="ARBA00022692"/>
    </source>
</evidence>
<gene>
    <name evidence="7" type="ORF">D6Z83_17010</name>
    <name evidence="8" type="ORF">EBE87_04350</name>
</gene>